<feature type="compositionally biased region" description="Polar residues" evidence="2">
    <location>
        <begin position="331"/>
        <end position="345"/>
    </location>
</feature>
<feature type="compositionally biased region" description="Polar residues" evidence="2">
    <location>
        <begin position="359"/>
        <end position="369"/>
    </location>
</feature>
<sequence>MNTSQYMDKQIMDLSNSQTDFINLNPQHKQDDDDDDNDDYKKEEIVPNYDFQPIRSTNLTDSTPPRVWTSADSKINSAVSRNYASLDSKEVAKVSSEKDRNAYNAALLSEIDKTMKKYNDSLLHALEGVSARLSQLESRNRNLENSLDDLKLSVGNNYGSTDGKLRQLENILRDVETAVHDVKDKQEILEQLAKLQVSKEQQSEKPSPVNMDVVNQAASAPHQQLPPFTQPLPPHSLPNAPLPPQQNLPSPPPPLPHQYSQNQISHAPQQDMYYPPSVQAPEAPTQQYLLPQQQQQQQQQQQKPPTSAPPQQQYQPSSLPLYSQPPAPQQHPSLSAINAPQSQPQLPLGHQPEEAPYLQPSQNYQQITHQPPSSMPSGVPPSQQFYGTPSNMYEPQPGRTGPGYSAPYGPSSGPSDPYPYGGPSSPYGRGAPAKSQQLHSPSMGHSGGNAYPQLPTARILPQALPTATNVGSGSSSSGNGNKVPIDDVVDKVTTMGFPRDQVRATVRRLTENGQTVDLNVVLDKLMNDSDVQPPRGWLNR</sequence>
<keyword evidence="5" id="KW-1185">Reference proteome</keyword>
<feature type="region of interest" description="Disordered" evidence="2">
    <location>
        <begin position="223"/>
        <end position="457"/>
    </location>
</feature>
<dbReference type="Pfam" id="PF07223">
    <property type="entry name" value="DUF1421"/>
    <property type="match status" value="1"/>
</dbReference>
<dbReference type="InterPro" id="IPR010820">
    <property type="entry name" value="DUF1421"/>
</dbReference>
<feature type="compositionally biased region" description="Low complexity" evidence="2">
    <location>
        <begin position="402"/>
        <end position="433"/>
    </location>
</feature>
<name>A0AAD8M2G2_9APIA</name>
<evidence type="ECO:0000313" key="5">
    <source>
        <dbReference type="Proteomes" id="UP001237642"/>
    </source>
</evidence>
<dbReference type="PANTHER" id="PTHR31805">
    <property type="entry name" value="RECEPTOR-LIKE KINASE, PUTATIVE (DUF1421)-RELATED"/>
    <property type="match status" value="1"/>
</dbReference>
<evidence type="ECO:0000256" key="2">
    <source>
        <dbReference type="SAM" id="MobiDB-lite"/>
    </source>
</evidence>
<accession>A0AAD8M2G2</accession>
<dbReference type="EMBL" id="JAUIZM010000010">
    <property type="protein sequence ID" value="KAK1359475.1"/>
    <property type="molecule type" value="Genomic_DNA"/>
</dbReference>
<evidence type="ECO:0000313" key="4">
    <source>
        <dbReference type="EMBL" id="KAK1359475.1"/>
    </source>
</evidence>
<feature type="compositionally biased region" description="Low complexity" evidence="2">
    <location>
        <begin position="370"/>
        <end position="384"/>
    </location>
</feature>
<feature type="compositionally biased region" description="Polar residues" evidence="2">
    <location>
        <begin position="17"/>
        <end position="27"/>
    </location>
</feature>
<evidence type="ECO:0000256" key="1">
    <source>
        <dbReference type="SAM" id="Coils"/>
    </source>
</evidence>
<feature type="domain" description="DUF1421" evidence="3">
    <location>
        <begin position="485"/>
        <end position="529"/>
    </location>
</feature>
<keyword evidence="1" id="KW-0175">Coiled coil</keyword>
<feature type="compositionally biased region" description="Polar residues" evidence="2">
    <location>
        <begin position="54"/>
        <end position="63"/>
    </location>
</feature>
<protein>
    <submittedName>
        <fullName evidence="4">Basic salivary proline-rich-like protein</fullName>
    </submittedName>
</protein>
<feature type="compositionally biased region" description="Polar residues" evidence="2">
    <location>
        <begin position="258"/>
        <end position="268"/>
    </location>
</feature>
<evidence type="ECO:0000259" key="3">
    <source>
        <dbReference type="Pfam" id="PF07223"/>
    </source>
</evidence>
<feature type="compositionally biased region" description="Low complexity" evidence="2">
    <location>
        <begin position="284"/>
        <end position="322"/>
    </location>
</feature>
<reference evidence="4" key="1">
    <citation type="submission" date="2023-02" db="EMBL/GenBank/DDBJ databases">
        <title>Genome of toxic invasive species Heracleum sosnowskyi carries increased number of genes despite the absence of recent whole-genome duplications.</title>
        <authorList>
            <person name="Schelkunov M."/>
            <person name="Shtratnikova V."/>
            <person name="Makarenko M."/>
            <person name="Klepikova A."/>
            <person name="Omelchenko D."/>
            <person name="Novikova G."/>
            <person name="Obukhova E."/>
            <person name="Bogdanov V."/>
            <person name="Penin A."/>
            <person name="Logacheva M."/>
        </authorList>
    </citation>
    <scope>NUCLEOTIDE SEQUENCE</scope>
    <source>
        <strain evidence="4">Hsosn_3</strain>
        <tissue evidence="4">Leaf</tissue>
    </source>
</reference>
<feature type="compositionally biased region" description="Pro residues" evidence="2">
    <location>
        <begin position="228"/>
        <end position="256"/>
    </location>
</feature>
<dbReference type="AlphaFoldDB" id="A0AAD8M2G2"/>
<dbReference type="PANTHER" id="PTHR31805:SF14">
    <property type="entry name" value="RECEPTOR-LIKE KINASE, PUTATIVE (DUF1421)-RELATED"/>
    <property type="match status" value="1"/>
</dbReference>
<gene>
    <name evidence="4" type="ORF">POM88_043949</name>
</gene>
<feature type="region of interest" description="Disordered" evidence="2">
    <location>
        <begin position="17"/>
        <end position="66"/>
    </location>
</feature>
<feature type="coiled-coil region" evidence="1">
    <location>
        <begin position="126"/>
        <end position="205"/>
    </location>
</feature>
<dbReference type="Proteomes" id="UP001237642">
    <property type="component" value="Unassembled WGS sequence"/>
</dbReference>
<reference evidence="4" key="2">
    <citation type="submission" date="2023-05" db="EMBL/GenBank/DDBJ databases">
        <authorList>
            <person name="Schelkunov M.I."/>
        </authorList>
    </citation>
    <scope>NUCLEOTIDE SEQUENCE</scope>
    <source>
        <strain evidence="4">Hsosn_3</strain>
        <tissue evidence="4">Leaf</tissue>
    </source>
</reference>
<proteinExistence type="predicted"/>
<comment type="caution">
    <text evidence="4">The sequence shown here is derived from an EMBL/GenBank/DDBJ whole genome shotgun (WGS) entry which is preliminary data.</text>
</comment>
<organism evidence="4 5">
    <name type="scientific">Heracleum sosnowskyi</name>
    <dbReference type="NCBI Taxonomy" id="360622"/>
    <lineage>
        <taxon>Eukaryota</taxon>
        <taxon>Viridiplantae</taxon>
        <taxon>Streptophyta</taxon>
        <taxon>Embryophyta</taxon>
        <taxon>Tracheophyta</taxon>
        <taxon>Spermatophyta</taxon>
        <taxon>Magnoliopsida</taxon>
        <taxon>eudicotyledons</taxon>
        <taxon>Gunneridae</taxon>
        <taxon>Pentapetalae</taxon>
        <taxon>asterids</taxon>
        <taxon>campanulids</taxon>
        <taxon>Apiales</taxon>
        <taxon>Apiaceae</taxon>
        <taxon>Apioideae</taxon>
        <taxon>apioid superclade</taxon>
        <taxon>Tordylieae</taxon>
        <taxon>Tordyliinae</taxon>
        <taxon>Heracleum</taxon>
    </lineage>
</organism>